<evidence type="ECO:0000256" key="3">
    <source>
        <dbReference type="ARBA" id="ARBA00023163"/>
    </source>
</evidence>
<dbReference type="Pfam" id="PF12833">
    <property type="entry name" value="HTH_18"/>
    <property type="match status" value="1"/>
</dbReference>
<dbReference type="Proteomes" id="UP000198583">
    <property type="component" value="Unassembled WGS sequence"/>
</dbReference>
<keyword evidence="6" id="KW-1185">Reference proteome</keyword>
<proteinExistence type="predicted"/>
<keyword evidence="3" id="KW-0804">Transcription</keyword>
<dbReference type="PROSITE" id="PS01124">
    <property type="entry name" value="HTH_ARAC_FAMILY_2"/>
    <property type="match status" value="1"/>
</dbReference>
<dbReference type="InterPro" id="IPR018060">
    <property type="entry name" value="HTH_AraC"/>
</dbReference>
<dbReference type="InterPro" id="IPR046532">
    <property type="entry name" value="DUF6597"/>
</dbReference>
<name>A0A1I6EZI5_9PSEU</name>
<dbReference type="InterPro" id="IPR050204">
    <property type="entry name" value="AraC_XylS_family_regulators"/>
</dbReference>
<evidence type="ECO:0000313" key="5">
    <source>
        <dbReference type="EMBL" id="SFR23007.1"/>
    </source>
</evidence>
<dbReference type="STRING" id="84724.SAMN04488564_106443"/>
<keyword evidence="2 5" id="KW-0238">DNA-binding</keyword>
<dbReference type="GO" id="GO:0003700">
    <property type="term" value="F:DNA-binding transcription factor activity"/>
    <property type="evidence" value="ECO:0007669"/>
    <property type="project" value="InterPro"/>
</dbReference>
<dbReference type="Gene3D" id="1.10.10.60">
    <property type="entry name" value="Homeodomain-like"/>
    <property type="match status" value="1"/>
</dbReference>
<reference evidence="6" key="1">
    <citation type="submission" date="2016-10" db="EMBL/GenBank/DDBJ databases">
        <authorList>
            <person name="Varghese N."/>
            <person name="Submissions S."/>
        </authorList>
    </citation>
    <scope>NUCLEOTIDE SEQUENCE [LARGE SCALE GENOMIC DNA]</scope>
    <source>
        <strain evidence="6">DSM 44232</strain>
    </source>
</reference>
<dbReference type="SMART" id="SM00342">
    <property type="entry name" value="HTH_ARAC"/>
    <property type="match status" value="1"/>
</dbReference>
<protein>
    <submittedName>
        <fullName evidence="5">AraC-type DNA-binding protein</fullName>
    </submittedName>
</protein>
<dbReference type="Pfam" id="PF20240">
    <property type="entry name" value="DUF6597"/>
    <property type="match status" value="1"/>
</dbReference>
<evidence type="ECO:0000256" key="2">
    <source>
        <dbReference type="ARBA" id="ARBA00023125"/>
    </source>
</evidence>
<keyword evidence="1" id="KW-0805">Transcription regulation</keyword>
<dbReference type="GO" id="GO:0043565">
    <property type="term" value="F:sequence-specific DNA binding"/>
    <property type="evidence" value="ECO:0007669"/>
    <property type="project" value="InterPro"/>
</dbReference>
<dbReference type="OrthoDB" id="9815799at2"/>
<accession>A0A1I6EZI5</accession>
<dbReference type="PANTHER" id="PTHR46796:SF15">
    <property type="entry name" value="BLL1074 PROTEIN"/>
    <property type="match status" value="1"/>
</dbReference>
<dbReference type="AlphaFoldDB" id="A0A1I6EZI5"/>
<sequence>MPALTRPARAAPWLSETGPVLLRSWDNGPVYAERPAPAGLACLWTRTVSSPTVQRVVPDGCTDLMWTPASGALFVAGPDTSAQLAVVAPGTLYGVRLPPGAFPSVFGVPAHAVRDLRVPLSDLVPSARLGSFSEMVEFCAARVVVDPAVAATASLLRSVDVASAAWEIGLSSRQLRRRCLDAFGYPPKVLQRVLRFDTALRLAWGGLPFSAVAFEAGYADQAHLAREVRALAGVPLGQLIRP</sequence>
<dbReference type="PANTHER" id="PTHR46796">
    <property type="entry name" value="HTH-TYPE TRANSCRIPTIONAL ACTIVATOR RHAS-RELATED"/>
    <property type="match status" value="1"/>
</dbReference>
<evidence type="ECO:0000259" key="4">
    <source>
        <dbReference type="PROSITE" id="PS01124"/>
    </source>
</evidence>
<dbReference type="EMBL" id="FOYL01000006">
    <property type="protein sequence ID" value="SFR23007.1"/>
    <property type="molecule type" value="Genomic_DNA"/>
</dbReference>
<feature type="domain" description="HTH araC/xylS-type" evidence="4">
    <location>
        <begin position="154"/>
        <end position="242"/>
    </location>
</feature>
<evidence type="ECO:0000256" key="1">
    <source>
        <dbReference type="ARBA" id="ARBA00023015"/>
    </source>
</evidence>
<gene>
    <name evidence="5" type="ORF">SAMN04488564_106443</name>
</gene>
<organism evidence="5 6">
    <name type="scientific">Lentzea waywayandensis</name>
    <dbReference type="NCBI Taxonomy" id="84724"/>
    <lineage>
        <taxon>Bacteria</taxon>
        <taxon>Bacillati</taxon>
        <taxon>Actinomycetota</taxon>
        <taxon>Actinomycetes</taxon>
        <taxon>Pseudonocardiales</taxon>
        <taxon>Pseudonocardiaceae</taxon>
        <taxon>Lentzea</taxon>
    </lineage>
</organism>
<evidence type="ECO:0000313" key="6">
    <source>
        <dbReference type="Proteomes" id="UP000198583"/>
    </source>
</evidence>